<dbReference type="Proteomes" id="UP000318141">
    <property type="component" value="Unassembled WGS sequence"/>
</dbReference>
<accession>A0A562BDS3</accession>
<dbReference type="SUPFAM" id="SSF51905">
    <property type="entry name" value="FAD/NAD(P)-binding domain"/>
    <property type="match status" value="1"/>
</dbReference>
<evidence type="ECO:0000256" key="1">
    <source>
        <dbReference type="SAM" id="Phobius"/>
    </source>
</evidence>
<keyword evidence="3" id="KW-1185">Reference proteome</keyword>
<dbReference type="OrthoDB" id="231484at2"/>
<comment type="caution">
    <text evidence="2">The sequence shown here is derived from an EMBL/GenBank/DDBJ whole genome shotgun (WGS) entry which is preliminary data.</text>
</comment>
<proteinExistence type="predicted"/>
<evidence type="ECO:0000313" key="2">
    <source>
        <dbReference type="EMBL" id="TWG83342.1"/>
    </source>
</evidence>
<dbReference type="Gene3D" id="3.50.50.60">
    <property type="entry name" value="FAD/NAD(P)-binding domain"/>
    <property type="match status" value="1"/>
</dbReference>
<keyword evidence="1" id="KW-0812">Transmembrane</keyword>
<organism evidence="2 3">
    <name type="scientific">Cupriavidus gilardii J11</name>
    <dbReference type="NCBI Taxonomy" id="936133"/>
    <lineage>
        <taxon>Bacteria</taxon>
        <taxon>Pseudomonadati</taxon>
        <taxon>Pseudomonadota</taxon>
        <taxon>Betaproteobacteria</taxon>
        <taxon>Burkholderiales</taxon>
        <taxon>Burkholderiaceae</taxon>
        <taxon>Cupriavidus</taxon>
    </lineage>
</organism>
<dbReference type="InterPro" id="IPR036188">
    <property type="entry name" value="FAD/NAD-bd_sf"/>
</dbReference>
<name>A0A562BDS3_9BURK</name>
<keyword evidence="1" id="KW-0472">Membrane</keyword>
<dbReference type="PROSITE" id="PS51318">
    <property type="entry name" value="TAT"/>
    <property type="match status" value="1"/>
</dbReference>
<dbReference type="Pfam" id="PF13450">
    <property type="entry name" value="NAD_binding_8"/>
    <property type="match status" value="1"/>
</dbReference>
<dbReference type="EMBL" id="VLJN01000025">
    <property type="protein sequence ID" value="TWG83342.1"/>
    <property type="molecule type" value="Genomic_DNA"/>
</dbReference>
<evidence type="ECO:0000313" key="3">
    <source>
        <dbReference type="Proteomes" id="UP000318141"/>
    </source>
</evidence>
<dbReference type="AlphaFoldDB" id="A0A562BDS3"/>
<keyword evidence="1" id="KW-1133">Transmembrane helix</keyword>
<gene>
    <name evidence="2" type="ORF">L602_003100000270</name>
</gene>
<feature type="transmembrane region" description="Helical" evidence="1">
    <location>
        <begin position="76"/>
        <end position="95"/>
    </location>
</feature>
<sequence length="616" mass="65326">MTITRRDFLNGAALAIAAGVAPLRLARAAAASGASGASGYPPSLTGLRGNHPGTFTLAHSLAREGTRYPTVLAREAYDLVVVGGGISGLAAAWFYRQRFGNGKRILILDNHDDFGGHAKRNEFTVRGKRLVSYGGSAGMPPSAAANAAMAELLRGLRAAPDVLARAARLPDAAASTLGRAVFFNREHFGRDRLASGDPFGEAMAASMLGRPAPAGAAFDAFLRNAPLPERDRDALTRLAAGATDYLEGMPAAERAGYARRTSYAAFLRDKAGVGLPGVRFLRSRTCDAYGLDIDGVPVDAACALGLPGGRDMPRGDTARLGQSPVAPLWFADGNAGLARLLVRELIPAAAPAGPAQQIGAARFDYGRLDEEGAPVRLRLSSTAIAVEPEGRLVRVTYGWQGNLHRVEAAHVVLAGYNMMIPFLLPTLPEPRRRTLRDAVKAPVIYTKVALDHWQAFAALKAGRIHAPTMPYSDCWLELSPDADPSQPVVLHMVQVPTVPDSGMPARDRFRAGRALLLGTPFDVLERDIRQQLDRMLSPAGFASDAVVRGITVNRWAHGYSYMPNSLYDADGSMLAPDQAVATPYPHVTIANSDSAGSPSVTAAVEQGRQAVARLPG</sequence>
<dbReference type="InterPro" id="IPR006311">
    <property type="entry name" value="TAT_signal"/>
</dbReference>
<reference evidence="2 3" key="1">
    <citation type="submission" date="2019-07" db="EMBL/GenBank/DDBJ databases">
        <title>Genome sequencing of lignin-degrading bacterial isolates.</title>
        <authorList>
            <person name="Gladden J."/>
        </authorList>
    </citation>
    <scope>NUCLEOTIDE SEQUENCE [LARGE SCALE GENOMIC DNA]</scope>
    <source>
        <strain evidence="2 3">J11</strain>
    </source>
</reference>
<protein>
    <submittedName>
        <fullName evidence="2">Spermidine dehydrogenase</fullName>
    </submittedName>
</protein>